<feature type="compositionally biased region" description="Polar residues" evidence="3">
    <location>
        <begin position="769"/>
        <end position="778"/>
    </location>
</feature>
<feature type="compositionally biased region" description="Pro residues" evidence="3">
    <location>
        <begin position="160"/>
        <end position="170"/>
    </location>
</feature>
<comment type="caution">
    <text evidence="5">The sequence shown here is derived from an EMBL/GenBank/DDBJ whole genome shotgun (WGS) entry which is preliminary data.</text>
</comment>
<dbReference type="InterPro" id="IPR045180">
    <property type="entry name" value="La_dom_prot"/>
</dbReference>
<dbReference type="InterPro" id="IPR036390">
    <property type="entry name" value="WH_DNA-bd_sf"/>
</dbReference>
<dbReference type="SMART" id="SM00715">
    <property type="entry name" value="LA"/>
    <property type="match status" value="1"/>
</dbReference>
<feature type="region of interest" description="Disordered" evidence="3">
    <location>
        <begin position="1031"/>
        <end position="1076"/>
    </location>
</feature>
<evidence type="ECO:0000256" key="2">
    <source>
        <dbReference type="PROSITE-ProRule" id="PRU00332"/>
    </source>
</evidence>
<evidence type="ECO:0000313" key="6">
    <source>
        <dbReference type="Proteomes" id="UP001141806"/>
    </source>
</evidence>
<evidence type="ECO:0000256" key="1">
    <source>
        <dbReference type="ARBA" id="ARBA00022884"/>
    </source>
</evidence>
<dbReference type="GO" id="GO:0048255">
    <property type="term" value="P:mRNA stabilization"/>
    <property type="evidence" value="ECO:0007669"/>
    <property type="project" value="InterPro"/>
</dbReference>
<reference evidence="5" key="1">
    <citation type="journal article" date="2023" name="Plant J.">
        <title>The genome of the king protea, Protea cynaroides.</title>
        <authorList>
            <person name="Chang J."/>
            <person name="Duong T.A."/>
            <person name="Schoeman C."/>
            <person name="Ma X."/>
            <person name="Roodt D."/>
            <person name="Barker N."/>
            <person name="Li Z."/>
            <person name="Van de Peer Y."/>
            <person name="Mizrachi E."/>
        </authorList>
    </citation>
    <scope>NUCLEOTIDE SEQUENCE</scope>
    <source>
        <tissue evidence="5">Young leaves</tissue>
    </source>
</reference>
<dbReference type="InterPro" id="IPR006607">
    <property type="entry name" value="DM15"/>
</dbReference>
<name>A0A9Q0KI87_9MAGN</name>
<gene>
    <name evidence="5" type="ORF">NE237_004045</name>
</gene>
<evidence type="ECO:0000259" key="4">
    <source>
        <dbReference type="PROSITE" id="PS50961"/>
    </source>
</evidence>
<dbReference type="GO" id="GO:0000339">
    <property type="term" value="F:RNA cap binding"/>
    <property type="evidence" value="ECO:0007669"/>
    <property type="project" value="InterPro"/>
</dbReference>
<sequence length="1076" mass="119401">MEKILALSSRSLKNLDFRIGDYDSRGRGGITFTAMESAPIAVAVDAESLSSAVGNAVSEDCVEVSCGGSRRSQDSCDSGNREIEEMVMVAKDGESLGGDNQKEQNGLKSPWKKPADVKGAKAPVMGAKSWPALAEARPKNSDASPKPPKLASPSPTADVVPPPLPPPPPVQGSIGPPKSDGSANTNPSNKHLPVHHQKAGSKRNGPPNGVPPFSIPLPYHQSPMPPVFHTVVPAPHIPVHEYAYQPCPRPFSSVEPCMVKSGCEPPMQSFIPPGPGIVVDPNRSFQPPSRGDPIAYTGNFSSRRQNIREPGGRLNHTWRHQRAFSPRHNINMQPTLGTRAFIRPPPPFFPAPGFINRPGFHAAPMYYLPAAPPDAIRGSSPRFIAHPPHPGFPIPAPEALALRTNIGKQIEYYFSDENLQKDPYLLSLMDDQGWVSISKIADFNRVKKMTSNIPFILDALRSSNNIEMQGDKIRKRDDWSKWLGRNVISSKPQARNGEVGLQEFPPSDESLRQYSPSKKDTAEVGESFPECDSEKVLSSGEARELVGDSGDPNRAFTCASTSVSTFSETGTSHSCRFDKDLANGISDIKNASSDYYVSSECSQGSAGPPSFADHGHQSMEVLLDLSTQNLCGLPNDSVSDPSGYTGEQSTFMLDEELESEQATIRKDDFSSSRRFDDDEDEMDVNDQDVQRLIIVTQNIRLSGDDKIGPRESKPISNELASAINDGIYFYEQELRATRSENRRNDSELECKDGDSKPSTTPGFQDPKFSVSTIGNSGNEEPGPANSRRKQNKGIIKQQSSHKQRLFPSNFKNHGNSRNRHGFISESPPSNSVGFFFGSTPPESQSSLSSKLSGSPHGVLAGSSPPVGSMPKPFPPFQHPSHQLLEENGFRQQKYLKFHKRCLSERKRLGIGCSEEMNALYRFWSFFLRDMFVLSMYNEFRKIALEDAAAKYNYGLECLFRFYSYGLEKQFRDDLYKDFEQLTLEFYNKGNLYGLEKYWAFHHYRDRKMPLKKHPELDRLLEEEYRSLDDFRAKEKATRETSSSNSSGPADRDKESPFIGQRKNRSKLARELQLAAH</sequence>
<dbReference type="CDD" id="cd07323">
    <property type="entry name" value="LAM"/>
    <property type="match status" value="1"/>
</dbReference>
<dbReference type="Pfam" id="PF05383">
    <property type="entry name" value="La"/>
    <property type="match status" value="1"/>
</dbReference>
<dbReference type="SUPFAM" id="SSF46785">
    <property type="entry name" value="Winged helix' DNA-binding domain"/>
    <property type="match status" value="1"/>
</dbReference>
<dbReference type="Gene3D" id="1.10.10.10">
    <property type="entry name" value="Winged helix-like DNA-binding domain superfamily/Winged helix DNA-binding domain"/>
    <property type="match status" value="1"/>
</dbReference>
<feature type="compositionally biased region" description="Low complexity" evidence="3">
    <location>
        <begin position="837"/>
        <end position="857"/>
    </location>
</feature>
<feature type="compositionally biased region" description="Basic and acidic residues" evidence="3">
    <location>
        <begin position="663"/>
        <end position="676"/>
    </location>
</feature>
<evidence type="ECO:0000313" key="5">
    <source>
        <dbReference type="EMBL" id="KAJ4970946.1"/>
    </source>
</evidence>
<dbReference type="PROSITE" id="PS50961">
    <property type="entry name" value="HTH_LA"/>
    <property type="match status" value="1"/>
</dbReference>
<feature type="region of interest" description="Disordered" evidence="3">
    <location>
        <begin position="738"/>
        <end position="824"/>
    </location>
</feature>
<feature type="region of interest" description="Disordered" evidence="3">
    <location>
        <begin position="660"/>
        <end position="682"/>
    </location>
</feature>
<organism evidence="5 6">
    <name type="scientific">Protea cynaroides</name>
    <dbReference type="NCBI Taxonomy" id="273540"/>
    <lineage>
        <taxon>Eukaryota</taxon>
        <taxon>Viridiplantae</taxon>
        <taxon>Streptophyta</taxon>
        <taxon>Embryophyta</taxon>
        <taxon>Tracheophyta</taxon>
        <taxon>Spermatophyta</taxon>
        <taxon>Magnoliopsida</taxon>
        <taxon>Proteales</taxon>
        <taxon>Proteaceae</taxon>
        <taxon>Protea</taxon>
    </lineage>
</organism>
<dbReference type="InterPro" id="IPR006630">
    <property type="entry name" value="La_HTH"/>
</dbReference>
<dbReference type="PANTHER" id="PTHR22792:SF101">
    <property type="entry name" value="LA-RELATED PROTEIN 1A"/>
    <property type="match status" value="1"/>
</dbReference>
<proteinExistence type="predicted"/>
<feature type="domain" description="HTH La-type RNA-binding" evidence="4">
    <location>
        <begin position="396"/>
        <end position="485"/>
    </location>
</feature>
<feature type="region of interest" description="Disordered" evidence="3">
    <location>
        <begin position="135"/>
        <end position="216"/>
    </location>
</feature>
<dbReference type="InterPro" id="IPR036388">
    <property type="entry name" value="WH-like_DNA-bd_sf"/>
</dbReference>
<dbReference type="PANTHER" id="PTHR22792">
    <property type="entry name" value="LUPUS LA PROTEIN-RELATED"/>
    <property type="match status" value="1"/>
</dbReference>
<keyword evidence="1 2" id="KW-0694">RNA-binding</keyword>
<accession>A0A9Q0KI87</accession>
<feature type="compositionally biased region" description="Basic and acidic residues" evidence="3">
    <location>
        <begin position="738"/>
        <end position="755"/>
    </location>
</feature>
<protein>
    <recommendedName>
        <fullName evidence="4">HTH La-type RNA-binding domain-containing protein</fullName>
    </recommendedName>
</protein>
<feature type="region of interest" description="Disordered" evidence="3">
    <location>
        <begin position="93"/>
        <end position="123"/>
    </location>
</feature>
<dbReference type="SMART" id="SM00684">
    <property type="entry name" value="DM15"/>
    <property type="match status" value="3"/>
</dbReference>
<keyword evidence="6" id="KW-1185">Reference proteome</keyword>
<feature type="region of interest" description="Disordered" evidence="3">
    <location>
        <begin position="836"/>
        <end position="863"/>
    </location>
</feature>
<feature type="compositionally biased region" description="Basic residues" evidence="3">
    <location>
        <begin position="192"/>
        <end position="201"/>
    </location>
</feature>
<dbReference type="Pfam" id="PF21071">
    <property type="entry name" value="LARP1_HEAT"/>
    <property type="match status" value="1"/>
</dbReference>
<dbReference type="Proteomes" id="UP001141806">
    <property type="component" value="Unassembled WGS sequence"/>
</dbReference>
<dbReference type="EMBL" id="JAMYWD010000005">
    <property type="protein sequence ID" value="KAJ4970946.1"/>
    <property type="molecule type" value="Genomic_DNA"/>
</dbReference>
<dbReference type="OrthoDB" id="340227at2759"/>
<dbReference type="AlphaFoldDB" id="A0A9Q0KI87"/>
<evidence type="ECO:0000256" key="3">
    <source>
        <dbReference type="SAM" id="MobiDB-lite"/>
    </source>
</evidence>
<feature type="region of interest" description="Disordered" evidence="3">
    <location>
        <begin position="494"/>
        <end position="528"/>
    </location>
</feature>